<feature type="transmembrane region" description="Helical" evidence="6">
    <location>
        <begin position="62"/>
        <end position="81"/>
    </location>
</feature>
<feature type="transmembrane region" description="Helical" evidence="6">
    <location>
        <begin position="185"/>
        <end position="205"/>
    </location>
</feature>
<feature type="transmembrane region" description="Helical" evidence="6">
    <location>
        <begin position="86"/>
        <end position="101"/>
    </location>
</feature>
<gene>
    <name evidence="8" type="ORF">PQU92_17210</name>
</gene>
<keyword evidence="4 6" id="KW-1133">Transmembrane helix</keyword>
<dbReference type="SUPFAM" id="SSF55729">
    <property type="entry name" value="Acyl-CoA N-acyltransferases (Nat)"/>
    <property type="match status" value="1"/>
</dbReference>
<dbReference type="InterPro" id="IPR024320">
    <property type="entry name" value="LPG_synthase_C"/>
</dbReference>
<dbReference type="PANTHER" id="PTHR34697:SF2">
    <property type="entry name" value="PHOSPHATIDYLGLYCEROL LYSYLTRANSFERASE"/>
    <property type="match status" value="1"/>
</dbReference>
<dbReference type="Pfam" id="PF09924">
    <property type="entry name" value="LPG_synthase_C"/>
    <property type="match status" value="1"/>
</dbReference>
<sequence>MKHPKDIRGLVLDSVVRLVPKVMAVLMMLAGALLLASVLSPIDPEALPFVRKWLPLEVVELSHIAGAVTGVLLIFAARGLWERIDTAWYMALGLLLAGAFLSVTRELAFGVAEVMVLCALILLPCKRAFSRKSRILTLTLKPGWLIVTAALLLLIAIGGFYFYERIPYGHTLWQRFSYEASVSRFLRGLVIIAATVLLFALYRLFGIARTAPDLPDEDDIEDLRGVVQLADDPQAWLALTGDKHILWNEDRTAFAMYGVSGRSWVVMSAPVGPEAEVARLGWRLKEMASLAKAKLSFYRVGPEFLPLMLDLGLRPFKIGEEALVPAQSFDLAGKKGYAFRQVWRRFEQVEATFEIIAPEALESHLPRLKAISDAWLEDKGAKEKGYSLGYFDADYMRLTPVAVIRIGGEIMAFANLWPSTGKASLSLDLMRYAPDAPANIMEYLFLRLIFHARDEGFTYFSLGMAPLGGLEAKPLSPAWYKIAALIYAYGGEVYNFDGLRAWKEKFKPVWKPVYFAVSGNETALMPALWAVVNLGGRVDKLRDED</sequence>
<evidence type="ECO:0000256" key="3">
    <source>
        <dbReference type="ARBA" id="ARBA00022692"/>
    </source>
</evidence>
<keyword evidence="3 6" id="KW-0812">Transmembrane</keyword>
<feature type="transmembrane region" description="Helical" evidence="6">
    <location>
        <begin position="144"/>
        <end position="163"/>
    </location>
</feature>
<keyword evidence="2" id="KW-1003">Cell membrane</keyword>
<protein>
    <submittedName>
        <fullName evidence="8">Phosphatidylglycerol lysyltransferase domain-containing protein</fullName>
    </submittedName>
</protein>
<evidence type="ECO:0000256" key="1">
    <source>
        <dbReference type="ARBA" id="ARBA00004651"/>
    </source>
</evidence>
<reference evidence="8 9" key="1">
    <citation type="submission" date="2023-01" db="EMBL/GenBank/DDBJ databases">
        <title>Novel species of the genus Asticcacaulis isolated from rivers.</title>
        <authorList>
            <person name="Lu H."/>
        </authorList>
    </citation>
    <scope>NUCLEOTIDE SEQUENCE [LARGE SCALE GENOMIC DNA]</scope>
    <source>
        <strain evidence="8 9">BYS171W</strain>
    </source>
</reference>
<dbReference type="RefSeq" id="WP_272749527.1">
    <property type="nucleotide sequence ID" value="NZ_JAQQKX010000019.1"/>
</dbReference>
<evidence type="ECO:0000256" key="4">
    <source>
        <dbReference type="ARBA" id="ARBA00022989"/>
    </source>
</evidence>
<dbReference type="EMBL" id="JAQQKX010000019">
    <property type="protein sequence ID" value="MDC7685027.1"/>
    <property type="molecule type" value="Genomic_DNA"/>
</dbReference>
<proteinExistence type="predicted"/>
<accession>A0ABT5HYN2</accession>
<feature type="transmembrane region" description="Helical" evidence="6">
    <location>
        <begin position="21"/>
        <end position="42"/>
    </location>
</feature>
<feature type="domain" description="Phosphatidylglycerol lysyltransferase C-terminal" evidence="7">
    <location>
        <begin position="231"/>
        <end position="516"/>
    </location>
</feature>
<comment type="subcellular location">
    <subcellularLocation>
        <location evidence="1">Cell membrane</location>
        <topology evidence="1">Multi-pass membrane protein</topology>
    </subcellularLocation>
</comment>
<dbReference type="InterPro" id="IPR016181">
    <property type="entry name" value="Acyl_CoA_acyltransferase"/>
</dbReference>
<dbReference type="PANTHER" id="PTHR34697">
    <property type="entry name" value="PHOSPHATIDYLGLYCEROL LYSYLTRANSFERASE"/>
    <property type="match status" value="1"/>
</dbReference>
<evidence type="ECO:0000256" key="5">
    <source>
        <dbReference type="ARBA" id="ARBA00023136"/>
    </source>
</evidence>
<keyword evidence="5 6" id="KW-0472">Membrane</keyword>
<evidence type="ECO:0000256" key="2">
    <source>
        <dbReference type="ARBA" id="ARBA00022475"/>
    </source>
</evidence>
<evidence type="ECO:0000259" key="7">
    <source>
        <dbReference type="Pfam" id="PF09924"/>
    </source>
</evidence>
<evidence type="ECO:0000256" key="6">
    <source>
        <dbReference type="SAM" id="Phobius"/>
    </source>
</evidence>
<evidence type="ECO:0000313" key="8">
    <source>
        <dbReference type="EMBL" id="MDC7685027.1"/>
    </source>
</evidence>
<evidence type="ECO:0000313" key="9">
    <source>
        <dbReference type="Proteomes" id="UP001214854"/>
    </source>
</evidence>
<dbReference type="InterPro" id="IPR051211">
    <property type="entry name" value="PG_lysyltransferase"/>
</dbReference>
<keyword evidence="9" id="KW-1185">Reference proteome</keyword>
<name>A0ABT5HYN2_9CAUL</name>
<comment type="caution">
    <text evidence="8">The sequence shown here is derived from an EMBL/GenBank/DDBJ whole genome shotgun (WGS) entry which is preliminary data.</text>
</comment>
<dbReference type="Proteomes" id="UP001214854">
    <property type="component" value="Unassembled WGS sequence"/>
</dbReference>
<organism evidence="8 9">
    <name type="scientific">Asticcacaulis aquaticus</name>
    <dbReference type="NCBI Taxonomy" id="2984212"/>
    <lineage>
        <taxon>Bacteria</taxon>
        <taxon>Pseudomonadati</taxon>
        <taxon>Pseudomonadota</taxon>
        <taxon>Alphaproteobacteria</taxon>
        <taxon>Caulobacterales</taxon>
        <taxon>Caulobacteraceae</taxon>
        <taxon>Asticcacaulis</taxon>
    </lineage>
</organism>